<sequence>MTVAYPRKLRNAMGAREILAKVVHDRELHLITLNRYRYSEQRSCKDLTDVIERLDGEPAELVRDLSRHISDEARHAMWLTDLLVDLGQNVGTPPGISYIDEFDRLLDKEQYNPKSNLDDSIIAGLVAINVTEKRGCEYFSAHIHALKQAPQTAENVKIRETIEKIFPEEAGHVRWGNRWLAQIAAKSPEHRQKVEQAKRKYVAIEQAAFESGMDIMLGAELRRVTRLVDIANTMPMWERPQYLMERLPMTLLAPDLQMTRVDVAQRAWNRDPQAFVEKLVPMFLNGLNTIEKKPAPAKPKA</sequence>
<reference evidence="1 2" key="1">
    <citation type="journal article" date="2020" name="Sci. Rep.">
        <title>A novel cyanobacterial geosmin producer, revising GeoA distribution and dispersion patterns in Bacteria.</title>
        <authorList>
            <person name="Churro C."/>
            <person name="Semedo-Aguiar A.P."/>
            <person name="Silva A.D."/>
            <person name="Pereira-Leal J.B."/>
            <person name="Leite R.B."/>
        </authorList>
    </citation>
    <scope>NUCLEOTIDE SEQUENCE [LARGE SCALE GENOMIC DNA]</scope>
    <source>
        <strain evidence="1 2">IPMA8</strain>
    </source>
</reference>
<dbReference type="RefSeq" id="WP_172187224.1">
    <property type="nucleotide sequence ID" value="NZ_CAWPPK010000246.1"/>
</dbReference>
<dbReference type="Pfam" id="PF04305">
    <property type="entry name" value="DUF455"/>
    <property type="match status" value="1"/>
</dbReference>
<dbReference type="InterPro" id="IPR012347">
    <property type="entry name" value="Ferritin-like"/>
</dbReference>
<dbReference type="SUPFAM" id="SSF47240">
    <property type="entry name" value="Ferritin-like"/>
    <property type="match status" value="1"/>
</dbReference>
<protein>
    <recommendedName>
        <fullName evidence="3">DUF455 domain-containing protein</fullName>
    </recommendedName>
</protein>
<proteinExistence type="predicted"/>
<dbReference type="Proteomes" id="UP000702425">
    <property type="component" value="Unassembled WGS sequence"/>
</dbReference>
<dbReference type="Gene3D" id="1.20.1260.10">
    <property type="match status" value="1"/>
</dbReference>
<keyword evidence="2" id="KW-1185">Reference proteome</keyword>
<dbReference type="EMBL" id="SRRZ01000034">
    <property type="protein sequence ID" value="NQE34564.1"/>
    <property type="molecule type" value="Genomic_DNA"/>
</dbReference>
<dbReference type="InterPro" id="IPR007402">
    <property type="entry name" value="DUF455"/>
</dbReference>
<organism evidence="1 2">
    <name type="scientific">Microcoleus asticus IPMA8</name>
    <dbReference type="NCBI Taxonomy" id="2563858"/>
    <lineage>
        <taxon>Bacteria</taxon>
        <taxon>Bacillati</taxon>
        <taxon>Cyanobacteriota</taxon>
        <taxon>Cyanophyceae</taxon>
        <taxon>Oscillatoriophycideae</taxon>
        <taxon>Oscillatoriales</taxon>
        <taxon>Microcoleaceae</taxon>
        <taxon>Microcoleus</taxon>
        <taxon>Microcoleus asticus</taxon>
    </lineage>
</organism>
<gene>
    <name evidence="1" type="ORF">E5S67_02291</name>
</gene>
<dbReference type="CDD" id="cd00657">
    <property type="entry name" value="Ferritin_like"/>
    <property type="match status" value="1"/>
</dbReference>
<evidence type="ECO:0000313" key="1">
    <source>
        <dbReference type="EMBL" id="NQE34564.1"/>
    </source>
</evidence>
<comment type="caution">
    <text evidence="1">The sequence shown here is derived from an EMBL/GenBank/DDBJ whole genome shotgun (WGS) entry which is preliminary data.</text>
</comment>
<dbReference type="InterPro" id="IPR009078">
    <property type="entry name" value="Ferritin-like_SF"/>
</dbReference>
<evidence type="ECO:0000313" key="2">
    <source>
        <dbReference type="Proteomes" id="UP000702425"/>
    </source>
</evidence>
<accession>A0ABX2CW60</accession>
<evidence type="ECO:0008006" key="3">
    <source>
        <dbReference type="Google" id="ProtNLM"/>
    </source>
</evidence>
<name>A0ABX2CW60_9CYAN</name>